<gene>
    <name evidence="2" type="ORF">Sradi_6180000</name>
</gene>
<accession>A0AAW2K8A2</accession>
<organism evidence="2">
    <name type="scientific">Sesamum radiatum</name>
    <name type="common">Black benniseed</name>
    <dbReference type="NCBI Taxonomy" id="300843"/>
    <lineage>
        <taxon>Eukaryota</taxon>
        <taxon>Viridiplantae</taxon>
        <taxon>Streptophyta</taxon>
        <taxon>Embryophyta</taxon>
        <taxon>Tracheophyta</taxon>
        <taxon>Spermatophyta</taxon>
        <taxon>Magnoliopsida</taxon>
        <taxon>eudicotyledons</taxon>
        <taxon>Gunneridae</taxon>
        <taxon>Pentapetalae</taxon>
        <taxon>asterids</taxon>
        <taxon>lamiids</taxon>
        <taxon>Lamiales</taxon>
        <taxon>Pedaliaceae</taxon>
        <taxon>Sesamum</taxon>
    </lineage>
</organism>
<comment type="caution">
    <text evidence="2">The sequence shown here is derived from an EMBL/GenBank/DDBJ whole genome shotgun (WGS) entry which is preliminary data.</text>
</comment>
<dbReference type="PANTHER" id="PTHR19446">
    <property type="entry name" value="REVERSE TRANSCRIPTASES"/>
    <property type="match status" value="1"/>
</dbReference>
<reference evidence="2" key="2">
    <citation type="journal article" date="2024" name="Plant">
        <title>Genomic evolution and insights into agronomic trait innovations of Sesamum species.</title>
        <authorList>
            <person name="Miao H."/>
            <person name="Wang L."/>
            <person name="Qu L."/>
            <person name="Liu H."/>
            <person name="Sun Y."/>
            <person name="Le M."/>
            <person name="Wang Q."/>
            <person name="Wei S."/>
            <person name="Zheng Y."/>
            <person name="Lin W."/>
            <person name="Duan Y."/>
            <person name="Cao H."/>
            <person name="Xiong S."/>
            <person name="Wang X."/>
            <person name="Wei L."/>
            <person name="Li C."/>
            <person name="Ma Q."/>
            <person name="Ju M."/>
            <person name="Zhao R."/>
            <person name="Li G."/>
            <person name="Mu C."/>
            <person name="Tian Q."/>
            <person name="Mei H."/>
            <person name="Zhang T."/>
            <person name="Gao T."/>
            <person name="Zhang H."/>
        </authorList>
    </citation>
    <scope>NUCLEOTIDE SEQUENCE</scope>
    <source>
        <strain evidence="2">G02</strain>
    </source>
</reference>
<evidence type="ECO:0000313" key="2">
    <source>
        <dbReference type="EMBL" id="KAL0303119.1"/>
    </source>
</evidence>
<reference evidence="2" key="1">
    <citation type="submission" date="2020-06" db="EMBL/GenBank/DDBJ databases">
        <authorList>
            <person name="Li T."/>
            <person name="Hu X."/>
            <person name="Zhang T."/>
            <person name="Song X."/>
            <person name="Zhang H."/>
            <person name="Dai N."/>
            <person name="Sheng W."/>
            <person name="Hou X."/>
            <person name="Wei L."/>
        </authorList>
    </citation>
    <scope>NUCLEOTIDE SEQUENCE</scope>
    <source>
        <strain evidence="2">G02</strain>
        <tissue evidence="2">Leaf</tissue>
    </source>
</reference>
<feature type="domain" description="Reverse transcriptase" evidence="1">
    <location>
        <begin position="283"/>
        <end position="432"/>
    </location>
</feature>
<name>A0AAW2K8A2_SESRA</name>
<dbReference type="InterPro" id="IPR000477">
    <property type="entry name" value="RT_dom"/>
</dbReference>
<evidence type="ECO:0000259" key="1">
    <source>
        <dbReference type="Pfam" id="PF00078"/>
    </source>
</evidence>
<dbReference type="Pfam" id="PF00078">
    <property type="entry name" value="RVT_1"/>
    <property type="match status" value="1"/>
</dbReference>
<proteinExistence type="predicted"/>
<dbReference type="EMBL" id="JACGWJ010000029">
    <property type="protein sequence ID" value="KAL0303119.1"/>
    <property type="molecule type" value="Genomic_DNA"/>
</dbReference>
<dbReference type="SUPFAM" id="SSF56672">
    <property type="entry name" value="DNA/RNA polymerases"/>
    <property type="match status" value="1"/>
</dbReference>
<protein>
    <submittedName>
        <fullName evidence="2">Mitochondrial protein</fullName>
    </submittedName>
</protein>
<dbReference type="InterPro" id="IPR043502">
    <property type="entry name" value="DNA/RNA_pol_sf"/>
</dbReference>
<sequence>MDEFVWLLCVQREEAGVWLYYGRNLWKSSFNPSLSFTLMCRLELMRKGSAGGSLARVTHAESPYSDHAPLIIELHPTIRWNSNGSCRCFRFEAAWLQEPECETIVSNAWSGLGSSRADDRLGEKLALVSARLSCWERLYGRESREWIHKLERSIIERRSSEMMEVDRECNLRDKAELTKLILQEEIFWKQRSKVLWLKEGDRNSSFFHAKASHRHQTNYIRRLRNSDGSWTEMVEGIQGCILEYFQGVFTSCRPRPDDIESGTEYLPSVVNMEMTDDLLRPYTETETNHFLHTHSKGRQHFMNLKLDIGKAYDKVEWSFLRKVLGKLGFSRVFVDLIMLCVSSVSYSFVMSGSQFESITPQRGLRQGDPLSPYLFLLCTESFCSLFRAAAERRTISGVAFCRRAPHISHLLFADDTMVFCPANLSMQCLADVLGIRLENKHEIYLGLHAVVFRSKEHSLLPSKTVSGNGFRGGTRNLCLRQAKRSSSKQLCKRSPFMLCPAFAYQKHYFRSSSL</sequence>
<dbReference type="AlphaFoldDB" id="A0AAW2K8A2"/>